<organism evidence="1 2">
    <name type="scientific">Plebeiibacterium marinum</name>
    <dbReference type="NCBI Taxonomy" id="2992111"/>
    <lineage>
        <taxon>Bacteria</taxon>
        <taxon>Pseudomonadati</taxon>
        <taxon>Bacteroidota</taxon>
        <taxon>Bacteroidia</taxon>
        <taxon>Marinilabiliales</taxon>
        <taxon>Marinilabiliaceae</taxon>
        <taxon>Plebeiibacterium</taxon>
    </lineage>
</organism>
<gene>
    <name evidence="1" type="ORF">OM074_09415</name>
</gene>
<evidence type="ECO:0008006" key="3">
    <source>
        <dbReference type="Google" id="ProtNLM"/>
    </source>
</evidence>
<keyword evidence="2" id="KW-1185">Reference proteome</keyword>
<reference evidence="1" key="1">
    <citation type="submission" date="2022-10" db="EMBL/GenBank/DDBJ databases">
        <authorList>
            <person name="Yu W.X."/>
        </authorList>
    </citation>
    <scope>NUCLEOTIDE SEQUENCE</scope>
    <source>
        <strain evidence="1">D04</strain>
    </source>
</reference>
<accession>A0AAE3MEZ6</accession>
<proteinExistence type="predicted"/>
<dbReference type="AlphaFoldDB" id="A0AAE3MEZ6"/>
<dbReference type="EMBL" id="JAPDPI010000016">
    <property type="protein sequence ID" value="MCW3805847.1"/>
    <property type="molecule type" value="Genomic_DNA"/>
</dbReference>
<dbReference type="Gene3D" id="3.30.530.20">
    <property type="match status" value="1"/>
</dbReference>
<dbReference type="Proteomes" id="UP001207408">
    <property type="component" value="Unassembled WGS sequence"/>
</dbReference>
<dbReference type="RefSeq" id="WP_301199211.1">
    <property type="nucleotide sequence ID" value="NZ_JAPDPI010000016.1"/>
</dbReference>
<dbReference type="InterPro" id="IPR023393">
    <property type="entry name" value="START-like_dom_sf"/>
</dbReference>
<sequence>MIIVLYILLRVFYPGSLFFVRYESLFKTHSEEEWICVKATKGVTLHERWVSVNDSLSVRERKGEFVATCNITKVQNFLSSHLTVDKWMKNIRVTEFNRGGSSLFHFLIDLPWPFNNRDFIGKYSVYNLDQNNSIIKIESVDYAMDKVTGVVRMKSYRATWELIKINDSRTKIVFTTFSEEPPMFPQWIQEPVIKKVFMGNLVRLKELLSGKIG</sequence>
<dbReference type="SUPFAM" id="SSF55961">
    <property type="entry name" value="Bet v1-like"/>
    <property type="match status" value="1"/>
</dbReference>
<comment type="caution">
    <text evidence="1">The sequence shown here is derived from an EMBL/GenBank/DDBJ whole genome shotgun (WGS) entry which is preliminary data.</text>
</comment>
<evidence type="ECO:0000313" key="1">
    <source>
        <dbReference type="EMBL" id="MCW3805847.1"/>
    </source>
</evidence>
<evidence type="ECO:0000313" key="2">
    <source>
        <dbReference type="Proteomes" id="UP001207408"/>
    </source>
</evidence>
<name>A0AAE3MEZ6_9BACT</name>
<protein>
    <recommendedName>
        <fullName evidence="3">START domain-containing protein</fullName>
    </recommendedName>
</protein>